<dbReference type="RefSeq" id="WP_107959454.1">
    <property type="nucleotide sequence ID" value="NZ_QAOG01000007.1"/>
</dbReference>
<name>A0A2T5GH31_9SPHN</name>
<keyword evidence="2" id="KW-1185">Reference proteome</keyword>
<comment type="caution">
    <text evidence="1">The sequence shown here is derived from an EMBL/GenBank/DDBJ whole genome shotgun (WGS) entry which is preliminary data.</text>
</comment>
<organism evidence="1 2">
    <name type="scientific">Sphingomonas aurantiaca</name>
    <dbReference type="NCBI Taxonomy" id="185949"/>
    <lineage>
        <taxon>Bacteria</taxon>
        <taxon>Pseudomonadati</taxon>
        <taxon>Pseudomonadota</taxon>
        <taxon>Alphaproteobacteria</taxon>
        <taxon>Sphingomonadales</taxon>
        <taxon>Sphingomonadaceae</taxon>
        <taxon>Sphingomonas</taxon>
    </lineage>
</organism>
<gene>
    <name evidence="1" type="ORF">C8J26_3498</name>
</gene>
<proteinExistence type="predicted"/>
<evidence type="ECO:0000313" key="1">
    <source>
        <dbReference type="EMBL" id="PTQ58631.1"/>
    </source>
</evidence>
<evidence type="ECO:0000313" key="2">
    <source>
        <dbReference type="Proteomes" id="UP000244189"/>
    </source>
</evidence>
<dbReference type="Proteomes" id="UP000244189">
    <property type="component" value="Unassembled WGS sequence"/>
</dbReference>
<dbReference type="EMBL" id="QAOG01000007">
    <property type="protein sequence ID" value="PTQ58631.1"/>
    <property type="molecule type" value="Genomic_DNA"/>
</dbReference>
<protein>
    <submittedName>
        <fullName evidence="1">Uncharacterized protein</fullName>
    </submittedName>
</protein>
<dbReference type="AlphaFoldDB" id="A0A2T5GH31"/>
<reference evidence="1 2" key="1">
    <citation type="submission" date="2018-04" db="EMBL/GenBank/DDBJ databases">
        <title>Genomic Encyclopedia of Type Strains, Phase III (KMG-III): the genomes of soil and plant-associated and newly described type strains.</title>
        <authorList>
            <person name="Whitman W."/>
        </authorList>
    </citation>
    <scope>NUCLEOTIDE SEQUENCE [LARGE SCALE GENOMIC DNA]</scope>
    <source>
        <strain evidence="1 2">MA101b</strain>
    </source>
</reference>
<accession>A0A2T5GH31</accession>
<sequence>MEILRVPKYPANATVARLMLSQAHSGRVRANLKIEGSMSGLMEDRDHETVAQAEDWAIEGAEQRRASVLIIEDRT</sequence>